<dbReference type="InterPro" id="IPR047198">
    <property type="entry name" value="DDP-like_NUDIX"/>
</dbReference>
<evidence type="ECO:0000256" key="3">
    <source>
        <dbReference type="ARBA" id="ARBA00022801"/>
    </source>
</evidence>
<keyword evidence="2" id="KW-0479">Metal-binding</keyword>
<evidence type="ECO:0000256" key="4">
    <source>
        <dbReference type="ARBA" id="ARBA00022842"/>
    </source>
</evidence>
<dbReference type="AlphaFoldDB" id="A0A975JBW5"/>
<dbReference type="Proteomes" id="UP000683291">
    <property type="component" value="Chromosome 1"/>
</dbReference>
<reference evidence="6" key="1">
    <citation type="submission" date="2021-04" db="EMBL/GenBank/DDBJ databases">
        <title>Complete genome sequence for Sulfitobacter sp. strain JK7-1.</title>
        <authorList>
            <person name="Park S.-J."/>
        </authorList>
    </citation>
    <scope>NUCLEOTIDE SEQUENCE</scope>
    <source>
        <strain evidence="6">JK7-1</strain>
    </source>
</reference>
<proteinExistence type="predicted"/>
<dbReference type="EMBL" id="CP073581">
    <property type="protein sequence ID" value="QUJ75639.1"/>
    <property type="molecule type" value="Genomic_DNA"/>
</dbReference>
<sequence>MVRQQPLTLHGAAKGAVRTQFAALCYRMKAGKVEVLLITSRRRKRWIVPKGWPMEGKTPAACAAREAWEEAGVRGQASDTSVGVYSYIKIGRKNRPDVPVLAVLYPIRVTALKKRYPEARERRRMWVSRKKAAKLLDSKALGKLIVGFVPPEGRGPA</sequence>
<dbReference type="PROSITE" id="PS51462">
    <property type="entry name" value="NUDIX"/>
    <property type="match status" value="1"/>
</dbReference>
<dbReference type="PANTHER" id="PTHR12629:SF0">
    <property type="entry name" value="DIPHOSPHOINOSITOL-POLYPHOSPHATE DIPHOSPHATASE"/>
    <property type="match status" value="1"/>
</dbReference>
<evidence type="ECO:0000313" key="6">
    <source>
        <dbReference type="EMBL" id="QUJ75639.1"/>
    </source>
</evidence>
<dbReference type="CDD" id="cd04666">
    <property type="entry name" value="NUDIX_DIPP2_like_Nudt4"/>
    <property type="match status" value="1"/>
</dbReference>
<dbReference type="InterPro" id="IPR000086">
    <property type="entry name" value="NUDIX_hydrolase_dom"/>
</dbReference>
<dbReference type="GO" id="GO:0046872">
    <property type="term" value="F:metal ion binding"/>
    <property type="evidence" value="ECO:0007669"/>
    <property type="project" value="UniProtKB-KW"/>
</dbReference>
<accession>A0A975JBW5</accession>
<protein>
    <submittedName>
        <fullName evidence="6">NUDIX hydrolase</fullName>
    </submittedName>
</protein>
<comment type="cofactor">
    <cofactor evidence="1">
        <name>Mg(2+)</name>
        <dbReference type="ChEBI" id="CHEBI:18420"/>
    </cofactor>
</comment>
<dbReference type="GO" id="GO:0016462">
    <property type="term" value="F:pyrophosphatase activity"/>
    <property type="evidence" value="ECO:0007669"/>
    <property type="project" value="InterPro"/>
</dbReference>
<keyword evidence="3 6" id="KW-0378">Hydrolase</keyword>
<evidence type="ECO:0000259" key="5">
    <source>
        <dbReference type="PROSITE" id="PS51462"/>
    </source>
</evidence>
<organism evidence="6 7">
    <name type="scientific">Sulfitobacter albidus</name>
    <dbReference type="NCBI Taxonomy" id="2829501"/>
    <lineage>
        <taxon>Bacteria</taxon>
        <taxon>Pseudomonadati</taxon>
        <taxon>Pseudomonadota</taxon>
        <taxon>Alphaproteobacteria</taxon>
        <taxon>Rhodobacterales</taxon>
        <taxon>Roseobacteraceae</taxon>
        <taxon>Sulfitobacter</taxon>
    </lineage>
</organism>
<gene>
    <name evidence="6" type="ORF">KDD17_11805</name>
</gene>
<dbReference type="KEGG" id="sual:KDD17_11805"/>
<evidence type="ECO:0000313" key="7">
    <source>
        <dbReference type="Proteomes" id="UP000683291"/>
    </source>
</evidence>
<dbReference type="RefSeq" id="WP_212703844.1">
    <property type="nucleotide sequence ID" value="NZ_CP073581.1"/>
</dbReference>
<dbReference type="Pfam" id="PF00293">
    <property type="entry name" value="NUDIX"/>
    <property type="match status" value="1"/>
</dbReference>
<dbReference type="InterPro" id="IPR015797">
    <property type="entry name" value="NUDIX_hydrolase-like_dom_sf"/>
</dbReference>
<keyword evidence="7" id="KW-1185">Reference proteome</keyword>
<evidence type="ECO:0000256" key="2">
    <source>
        <dbReference type="ARBA" id="ARBA00022723"/>
    </source>
</evidence>
<feature type="domain" description="Nudix hydrolase" evidence="5">
    <location>
        <begin position="16"/>
        <end position="149"/>
    </location>
</feature>
<dbReference type="Gene3D" id="3.90.79.10">
    <property type="entry name" value="Nucleoside Triphosphate Pyrophosphohydrolase"/>
    <property type="match status" value="1"/>
</dbReference>
<name>A0A975JBW5_9RHOB</name>
<keyword evidence="4" id="KW-0460">Magnesium</keyword>
<dbReference type="SUPFAM" id="SSF55811">
    <property type="entry name" value="Nudix"/>
    <property type="match status" value="1"/>
</dbReference>
<dbReference type="GO" id="GO:0005737">
    <property type="term" value="C:cytoplasm"/>
    <property type="evidence" value="ECO:0007669"/>
    <property type="project" value="TreeGrafter"/>
</dbReference>
<dbReference type="PANTHER" id="PTHR12629">
    <property type="entry name" value="DIPHOSPHOINOSITOL POLYPHOSPHATE PHOSPHOHYDROLASE"/>
    <property type="match status" value="1"/>
</dbReference>
<evidence type="ECO:0000256" key="1">
    <source>
        <dbReference type="ARBA" id="ARBA00001946"/>
    </source>
</evidence>